<dbReference type="RefSeq" id="WP_190786287.1">
    <property type="nucleotide sequence ID" value="NZ_JACXLC010000001.1"/>
</dbReference>
<organism evidence="2 3">
    <name type="scientific">Erythrobacter rubeus</name>
    <dbReference type="NCBI Taxonomy" id="2760803"/>
    <lineage>
        <taxon>Bacteria</taxon>
        <taxon>Pseudomonadati</taxon>
        <taxon>Pseudomonadota</taxon>
        <taxon>Alphaproteobacteria</taxon>
        <taxon>Sphingomonadales</taxon>
        <taxon>Erythrobacteraceae</taxon>
        <taxon>Erythrobacter/Porphyrobacter group</taxon>
        <taxon>Erythrobacter</taxon>
    </lineage>
</organism>
<sequence>MTRPFYPFRTSLAALAILALPACAGTYTGPVEVTRFVAENPVGLGEGNITLTFPREITNEIARAAFADAVAGELESLGYTLVMERGSGVQEAAISTSRGPIERFDRRGPVTVGGGASTGSFGSGVGLGVGINLGGGDGRPELVSELSVRITTDTGETLWEGRSELPTSVNSPYSEIGASAQALAAALFQDFPGGNGETVQVSVDELERTP</sequence>
<dbReference type="Proteomes" id="UP000635384">
    <property type="component" value="Unassembled WGS sequence"/>
</dbReference>
<keyword evidence="1" id="KW-0732">Signal</keyword>
<gene>
    <name evidence="2" type="ORF">IB285_00195</name>
</gene>
<feature type="signal peptide" evidence="1">
    <location>
        <begin position="1"/>
        <end position="24"/>
    </location>
</feature>
<keyword evidence="3" id="KW-1185">Reference proteome</keyword>
<proteinExistence type="predicted"/>
<accession>A0ABR8KKA5</accession>
<feature type="chain" id="PRO_5046186932" description="DUF4136 domain-containing protein" evidence="1">
    <location>
        <begin position="25"/>
        <end position="210"/>
    </location>
</feature>
<evidence type="ECO:0000313" key="2">
    <source>
        <dbReference type="EMBL" id="MBD2840669.1"/>
    </source>
</evidence>
<reference evidence="2 3" key="1">
    <citation type="submission" date="2020-09" db="EMBL/GenBank/DDBJ databases">
        <authorList>
            <person name="Yoon J.-W."/>
        </authorList>
    </citation>
    <scope>NUCLEOTIDE SEQUENCE [LARGE SCALE GENOMIC DNA]</scope>
    <source>
        <strain evidence="2 3">KMU-140</strain>
    </source>
</reference>
<evidence type="ECO:0000256" key="1">
    <source>
        <dbReference type="SAM" id="SignalP"/>
    </source>
</evidence>
<evidence type="ECO:0008006" key="4">
    <source>
        <dbReference type="Google" id="ProtNLM"/>
    </source>
</evidence>
<evidence type="ECO:0000313" key="3">
    <source>
        <dbReference type="Proteomes" id="UP000635384"/>
    </source>
</evidence>
<comment type="caution">
    <text evidence="2">The sequence shown here is derived from an EMBL/GenBank/DDBJ whole genome shotgun (WGS) entry which is preliminary data.</text>
</comment>
<name>A0ABR8KKA5_9SPHN</name>
<protein>
    <recommendedName>
        <fullName evidence="4">DUF4136 domain-containing protein</fullName>
    </recommendedName>
</protein>
<dbReference type="EMBL" id="JACXLC010000001">
    <property type="protein sequence ID" value="MBD2840669.1"/>
    <property type="molecule type" value="Genomic_DNA"/>
</dbReference>